<proteinExistence type="predicted"/>
<organism evidence="2 3">
    <name type="scientific">Diplogelasinospora grovesii</name>
    <dbReference type="NCBI Taxonomy" id="303347"/>
    <lineage>
        <taxon>Eukaryota</taxon>
        <taxon>Fungi</taxon>
        <taxon>Dikarya</taxon>
        <taxon>Ascomycota</taxon>
        <taxon>Pezizomycotina</taxon>
        <taxon>Sordariomycetes</taxon>
        <taxon>Sordariomycetidae</taxon>
        <taxon>Sordariales</taxon>
        <taxon>Diplogelasinosporaceae</taxon>
        <taxon>Diplogelasinospora</taxon>
    </lineage>
</organism>
<evidence type="ECO:0000256" key="1">
    <source>
        <dbReference type="SAM" id="MobiDB-lite"/>
    </source>
</evidence>
<feature type="region of interest" description="Disordered" evidence="1">
    <location>
        <begin position="59"/>
        <end position="78"/>
    </location>
</feature>
<reference evidence="3" key="1">
    <citation type="journal article" date="2023" name="Mol. Phylogenet. Evol.">
        <title>Genome-scale phylogeny and comparative genomics of the fungal order Sordariales.</title>
        <authorList>
            <person name="Hensen N."/>
            <person name="Bonometti L."/>
            <person name="Westerberg I."/>
            <person name="Brannstrom I.O."/>
            <person name="Guillou S."/>
            <person name="Cros-Aarteil S."/>
            <person name="Calhoun S."/>
            <person name="Haridas S."/>
            <person name="Kuo A."/>
            <person name="Mondo S."/>
            <person name="Pangilinan J."/>
            <person name="Riley R."/>
            <person name="LaButti K."/>
            <person name="Andreopoulos B."/>
            <person name="Lipzen A."/>
            <person name="Chen C."/>
            <person name="Yan M."/>
            <person name="Daum C."/>
            <person name="Ng V."/>
            <person name="Clum A."/>
            <person name="Steindorff A."/>
            <person name="Ohm R.A."/>
            <person name="Martin F."/>
            <person name="Silar P."/>
            <person name="Natvig D.O."/>
            <person name="Lalanne C."/>
            <person name="Gautier V."/>
            <person name="Ament-Velasquez S.L."/>
            <person name="Kruys A."/>
            <person name="Hutchinson M.I."/>
            <person name="Powell A.J."/>
            <person name="Barry K."/>
            <person name="Miller A.N."/>
            <person name="Grigoriev I.V."/>
            <person name="Debuchy R."/>
            <person name="Gladieux P."/>
            <person name="Hiltunen Thoren M."/>
            <person name="Johannesson H."/>
        </authorList>
    </citation>
    <scope>NUCLEOTIDE SEQUENCE [LARGE SCALE GENOMIC DNA]</scope>
    <source>
        <strain evidence="3">CBS 340.73</strain>
    </source>
</reference>
<gene>
    <name evidence="2" type="ORF">QBC46DRAFT_338648</name>
</gene>
<name>A0AAN6S6X8_9PEZI</name>
<accession>A0AAN6S6X8</accession>
<dbReference type="AlphaFoldDB" id="A0AAN6S6X8"/>
<feature type="region of interest" description="Disordered" evidence="1">
    <location>
        <begin position="1"/>
        <end position="28"/>
    </location>
</feature>
<comment type="caution">
    <text evidence="2">The sequence shown here is derived from an EMBL/GenBank/DDBJ whole genome shotgun (WGS) entry which is preliminary data.</text>
</comment>
<evidence type="ECO:0000313" key="3">
    <source>
        <dbReference type="Proteomes" id="UP001303473"/>
    </source>
</evidence>
<feature type="compositionally biased region" description="Basic and acidic residues" evidence="1">
    <location>
        <begin position="1"/>
        <end position="17"/>
    </location>
</feature>
<dbReference type="EMBL" id="MU853766">
    <property type="protein sequence ID" value="KAK3943397.1"/>
    <property type="molecule type" value="Genomic_DNA"/>
</dbReference>
<evidence type="ECO:0000313" key="2">
    <source>
        <dbReference type="EMBL" id="KAK3943397.1"/>
    </source>
</evidence>
<keyword evidence="3" id="KW-1185">Reference proteome</keyword>
<protein>
    <submittedName>
        <fullName evidence="2">Uncharacterized protein</fullName>
    </submittedName>
</protein>
<sequence length="78" mass="8400">MAAEARRTTNPGRDTHQSPRNTPTPLEAPTIIEIEDTLGAADTVSGDLHAAMETLSLINEPDGSRERARALARERHAA</sequence>
<feature type="compositionally biased region" description="Basic and acidic residues" evidence="1">
    <location>
        <begin position="62"/>
        <end position="78"/>
    </location>
</feature>
<dbReference type="Proteomes" id="UP001303473">
    <property type="component" value="Unassembled WGS sequence"/>
</dbReference>